<dbReference type="Proteomes" id="UP000694941">
    <property type="component" value="Unplaced"/>
</dbReference>
<evidence type="ECO:0000256" key="5">
    <source>
        <dbReference type="PROSITE-ProRule" id="PRU00221"/>
    </source>
</evidence>
<dbReference type="InterPro" id="IPR001680">
    <property type="entry name" value="WD40_rpt"/>
</dbReference>
<comment type="subcellular location">
    <subcellularLocation>
        <location evidence="1">Nucleus</location>
        <location evidence="1">Nucleolus</location>
    </subcellularLocation>
</comment>
<dbReference type="InterPro" id="IPR013934">
    <property type="entry name" value="Utp13_C"/>
</dbReference>
<feature type="repeat" description="WD" evidence="5">
    <location>
        <begin position="64"/>
        <end position="105"/>
    </location>
</feature>
<dbReference type="SMART" id="SM00320">
    <property type="entry name" value="WD40"/>
    <property type="match status" value="12"/>
</dbReference>
<protein>
    <submittedName>
        <fullName evidence="9">Transducin beta-like protein 3 isoform X1</fullName>
    </submittedName>
</protein>
<feature type="repeat" description="WD" evidence="5">
    <location>
        <begin position="612"/>
        <end position="644"/>
    </location>
</feature>
<dbReference type="Pfam" id="PF00400">
    <property type="entry name" value="WD40"/>
    <property type="match status" value="8"/>
</dbReference>
<evidence type="ECO:0000256" key="2">
    <source>
        <dbReference type="ARBA" id="ARBA00022574"/>
    </source>
</evidence>
<dbReference type="GeneID" id="106458708"/>
<evidence type="ECO:0000313" key="9">
    <source>
        <dbReference type="RefSeq" id="XP_013773704.1"/>
    </source>
</evidence>
<dbReference type="InterPro" id="IPR036322">
    <property type="entry name" value="WD40_repeat_dom_sf"/>
</dbReference>
<dbReference type="PANTHER" id="PTHR19854">
    <property type="entry name" value="TRANSDUCIN BETA-LIKE 3"/>
    <property type="match status" value="1"/>
</dbReference>
<evidence type="ECO:0000313" key="8">
    <source>
        <dbReference type="Proteomes" id="UP000694941"/>
    </source>
</evidence>
<dbReference type="InterPro" id="IPR015943">
    <property type="entry name" value="WD40/YVTN_repeat-like_dom_sf"/>
</dbReference>
<feature type="repeat" description="WD" evidence="5">
    <location>
        <begin position="107"/>
        <end position="140"/>
    </location>
</feature>
<feature type="compositionally biased region" description="Basic residues" evidence="6">
    <location>
        <begin position="894"/>
        <end position="907"/>
    </location>
</feature>
<feature type="domain" description="U3 small nucleolar RNA-associated protein 13 C-terminal" evidence="7">
    <location>
        <begin position="665"/>
        <end position="799"/>
    </location>
</feature>
<dbReference type="PROSITE" id="PS00678">
    <property type="entry name" value="WD_REPEATS_1"/>
    <property type="match status" value="4"/>
</dbReference>
<dbReference type="PROSITE" id="PS50082">
    <property type="entry name" value="WD_REPEATS_2"/>
    <property type="match status" value="9"/>
</dbReference>
<feature type="compositionally biased region" description="Acidic residues" evidence="6">
    <location>
        <begin position="841"/>
        <end position="855"/>
    </location>
</feature>
<reference evidence="9" key="1">
    <citation type="submission" date="2025-08" db="UniProtKB">
        <authorList>
            <consortium name="RefSeq"/>
        </authorList>
    </citation>
    <scope>IDENTIFICATION</scope>
    <source>
        <tissue evidence="9">Muscle</tissue>
    </source>
</reference>
<evidence type="ECO:0000256" key="4">
    <source>
        <dbReference type="ARBA" id="ARBA00023242"/>
    </source>
</evidence>
<feature type="region of interest" description="Disordered" evidence="6">
    <location>
        <begin position="840"/>
        <end position="934"/>
    </location>
</feature>
<evidence type="ECO:0000256" key="1">
    <source>
        <dbReference type="ARBA" id="ARBA00004604"/>
    </source>
</evidence>
<sequence length="934" mass="104216">MGASTIDLKFNLKENFAVETKYQAFYTGGHVQVTHDGDHMFCACGTKVQIVSVETGKVVKTIGTDESSDELTSFVVSNDDKILVTAGRSGLLRQWDWRTGTIMRTWKSIHVGPVACMTFDPTSTLLATGGSDSTIKVWDIIKQYCTHNLRGAQGVFSIVHFHPNISRLQMIGAADDYKIHVWDLNTSRQLAVLEGHCSVVTSLSFTSDGNKMISSGRDKVVLLWDMTSFQSLKTIPVYESVESVILVPEDRRLCQIGVTTDNIFFISAGEKGILQVWNAQSGQLVHKQESCLVASSGANLPEGSLIMQATYNVKLNTISVVTYEHNIVFFRLDDFSLIKQFVGYNDDILDIKFFGAEDTHLAVATNSSNIKVYKLDTFSCQLLKGHMDIVLALDVFPKDPYMMASSSKDNCVRIWKMDSDSGEITCVFSGCGHTHAVGTISCSKLSMKFVVSGSQDTTLKVWNIPTSKHLTNQSNHPETLSALFTEHAHDKDINSVVVAPNDKLIATGSQDKTAKIWNLSGLSLLGVLRGHRRGVWCVVFSPVDQVLATSSADGTIKIWSLTDFTCVMTFEGHDSSVLKVTFLSRGMQLLSSSSDGNVKLWTIKVNECVKTLDEHTDKVWALTASSNEAFIATGGADSNIILWKDVTEQDKEEARKKEESLILQEQKLTNLIQQKKWTKALSLAITLEQPFRALNIVKEILTETRGREDLENVISQMREDQLGVLLRFSVTWNTNSKHCGAAQTVISVILKSYSAEELLEFPEMKENVQSLLPYTERHFQRMNRLFQQATFLDYMWQCMKLGEEKSSLSTVATRNGSEDNTNLPEEGFVIDHLKSSVVPELNEDEDDSEETEDEKQIENIKPLSFSKQGSQKEPIKKFSKAKPINGNNFSQKHYSGKKANNLKRKASVKSCQLKAKSQVKKRVNKKSSYSKFKT</sequence>
<name>A0ABM1B2X3_LIMPO</name>
<dbReference type="CDD" id="cd00200">
    <property type="entry name" value="WD40"/>
    <property type="match status" value="2"/>
</dbReference>
<gene>
    <name evidence="9" type="primary">LOC106458708</name>
</gene>
<dbReference type="InterPro" id="IPR019775">
    <property type="entry name" value="WD40_repeat_CS"/>
</dbReference>
<feature type="repeat" description="WD" evidence="5">
    <location>
        <begin position="570"/>
        <end position="611"/>
    </location>
</feature>
<dbReference type="SUPFAM" id="SSF50978">
    <property type="entry name" value="WD40 repeat-like"/>
    <property type="match status" value="2"/>
</dbReference>
<feature type="repeat" description="WD" evidence="5">
    <location>
        <begin position="193"/>
        <end position="234"/>
    </location>
</feature>
<proteinExistence type="predicted"/>
<feature type="repeat" description="WD" evidence="5">
    <location>
        <begin position="528"/>
        <end position="569"/>
    </location>
</feature>
<keyword evidence="3" id="KW-0677">Repeat</keyword>
<dbReference type="InterPro" id="IPR020472">
    <property type="entry name" value="WD40_PAC1"/>
</dbReference>
<dbReference type="Gene3D" id="2.130.10.10">
    <property type="entry name" value="YVTN repeat-like/Quinoprotein amine dehydrogenase"/>
    <property type="match status" value="4"/>
</dbReference>
<evidence type="ECO:0000256" key="6">
    <source>
        <dbReference type="SAM" id="MobiDB-lite"/>
    </source>
</evidence>
<feature type="repeat" description="WD" evidence="5">
    <location>
        <begin position="430"/>
        <end position="472"/>
    </location>
</feature>
<evidence type="ECO:0000256" key="3">
    <source>
        <dbReference type="ARBA" id="ARBA00022737"/>
    </source>
</evidence>
<accession>A0ABM1B2X3</accession>
<feature type="repeat" description="WD" evidence="5">
    <location>
        <begin position="486"/>
        <end position="520"/>
    </location>
</feature>
<organism evidence="8 9">
    <name type="scientific">Limulus polyphemus</name>
    <name type="common">Atlantic horseshoe crab</name>
    <dbReference type="NCBI Taxonomy" id="6850"/>
    <lineage>
        <taxon>Eukaryota</taxon>
        <taxon>Metazoa</taxon>
        <taxon>Ecdysozoa</taxon>
        <taxon>Arthropoda</taxon>
        <taxon>Chelicerata</taxon>
        <taxon>Merostomata</taxon>
        <taxon>Xiphosura</taxon>
        <taxon>Limulidae</taxon>
        <taxon>Limulus</taxon>
    </lineage>
</organism>
<keyword evidence="4" id="KW-0539">Nucleus</keyword>
<dbReference type="Pfam" id="PF08625">
    <property type="entry name" value="Utp13"/>
    <property type="match status" value="1"/>
</dbReference>
<dbReference type="PROSITE" id="PS50294">
    <property type="entry name" value="WD_REPEATS_REGION"/>
    <property type="match status" value="7"/>
</dbReference>
<keyword evidence="8" id="KW-1185">Reference proteome</keyword>
<dbReference type="PRINTS" id="PR00320">
    <property type="entry name" value="GPROTEINBRPT"/>
</dbReference>
<keyword evidence="2 5" id="KW-0853">WD repeat</keyword>
<dbReference type="RefSeq" id="XP_013773704.1">
    <property type="nucleotide sequence ID" value="XM_013918250.2"/>
</dbReference>
<dbReference type="PANTHER" id="PTHR19854:SF15">
    <property type="entry name" value="TRANSDUCIN BETA-LIKE PROTEIN 3"/>
    <property type="match status" value="1"/>
</dbReference>
<feature type="repeat" description="WD" evidence="5">
    <location>
        <begin position="383"/>
        <end position="425"/>
    </location>
</feature>
<evidence type="ECO:0000259" key="7">
    <source>
        <dbReference type="Pfam" id="PF08625"/>
    </source>
</evidence>